<proteinExistence type="predicted"/>
<comment type="caution">
    <text evidence="1">The sequence shown here is derived from an EMBL/GenBank/DDBJ whole genome shotgun (WGS) entry which is preliminary data.</text>
</comment>
<protein>
    <submittedName>
        <fullName evidence="1">Uncharacterized protein</fullName>
    </submittedName>
</protein>
<organism evidence="1 2">
    <name type="scientific">Leptospira interrogans serovar Icterohaemorrhagiae</name>
    <dbReference type="NCBI Taxonomy" id="90062"/>
    <lineage>
        <taxon>Bacteria</taxon>
        <taxon>Pseudomonadati</taxon>
        <taxon>Spirochaetota</taxon>
        <taxon>Spirochaetia</taxon>
        <taxon>Leptospirales</taxon>
        <taxon>Leptospiraceae</taxon>
        <taxon>Leptospira</taxon>
    </lineage>
</organism>
<evidence type="ECO:0000313" key="2">
    <source>
        <dbReference type="Proteomes" id="UP000670463"/>
    </source>
</evidence>
<dbReference type="EMBL" id="JAGGCK010000046">
    <property type="protein sequence ID" value="MBO8017481.1"/>
    <property type="molecule type" value="Genomic_DNA"/>
</dbReference>
<sequence>MNSVNFEKTILELRKIAKRNTRDKSKKQFDEELFEGQFFNYIKEKKIDSNSLYNIASSLMQGKDNFDKDMAIFIISFSDFPQNLISNFLEKNLTSMNEEQTSSGMFLINKYQLKDLYYPLVNHLKLNLFFNSESFKERLTYSGILFDKEEGYKEFQKALEKDLLDENKDYESILKYTGNILSSFLFNKNYEKIQAIFQRYSDQKTKDFLEQQAFLAVKRWNAGFKEKFMIKKAIIIAQIKNLVKLT</sequence>
<dbReference type="AlphaFoldDB" id="A0AAW4K8Q2"/>
<dbReference type="GeneID" id="61141934"/>
<evidence type="ECO:0000313" key="1">
    <source>
        <dbReference type="EMBL" id="MBO8017481.1"/>
    </source>
</evidence>
<gene>
    <name evidence="1" type="ORF">J6377_17065</name>
</gene>
<reference evidence="1" key="1">
    <citation type="submission" date="2021-03" db="EMBL/GenBank/DDBJ databases">
        <title>Comparative genomic analysis of European sttrains of Leptospira interrogans serovars Copenhageni and Icterohaemorrhagiae.</title>
        <authorList>
            <person name="Arent Z."/>
            <person name="Gurgul A."/>
            <person name="Jasielczuk I."/>
            <person name="Pardyak L."/>
        </authorList>
    </citation>
    <scope>NUCLEOTIDE SEQUENCE</scope>
    <source>
        <strain evidence="1">X240</strain>
    </source>
</reference>
<accession>A0AAW4K8Q2</accession>
<name>A0AAW4K8Q2_LEPIR</name>
<dbReference type="Proteomes" id="UP000670463">
    <property type="component" value="Unassembled WGS sequence"/>
</dbReference>
<dbReference type="RefSeq" id="WP_001089660.1">
    <property type="nucleotide sequence ID" value="NZ_CP043891.1"/>
</dbReference>